<evidence type="ECO:0008006" key="3">
    <source>
        <dbReference type="Google" id="ProtNLM"/>
    </source>
</evidence>
<organism evidence="1 2">
    <name type="scientific">Colwellia maritima</name>
    <dbReference type="NCBI Taxonomy" id="2912588"/>
    <lineage>
        <taxon>Bacteria</taxon>
        <taxon>Pseudomonadati</taxon>
        <taxon>Pseudomonadota</taxon>
        <taxon>Gammaproteobacteria</taxon>
        <taxon>Alteromonadales</taxon>
        <taxon>Colwelliaceae</taxon>
        <taxon>Colwellia</taxon>
    </lineage>
</organism>
<accession>A0ABS9X0M5</accession>
<reference evidence="1" key="1">
    <citation type="submission" date="2022-01" db="EMBL/GenBank/DDBJ databases">
        <title>Colwellia maritima, isolated from seawater.</title>
        <authorList>
            <person name="Kristyanto S."/>
            <person name="Jung J."/>
            <person name="Jeon C.O."/>
        </authorList>
    </citation>
    <scope>NUCLEOTIDE SEQUENCE</scope>
    <source>
        <strain evidence="1">MSW7</strain>
    </source>
</reference>
<dbReference type="RefSeq" id="WP_242284696.1">
    <property type="nucleotide sequence ID" value="NZ_JAKKSL010000001.1"/>
</dbReference>
<keyword evidence="2" id="KW-1185">Reference proteome</keyword>
<proteinExistence type="predicted"/>
<sequence length="47" mass="5543">MSQNKFDQLVIEINALYLAIVSTYKLDHLINEIGIIYLLSYERHIHP</sequence>
<dbReference type="Proteomes" id="UP001139646">
    <property type="component" value="Unassembled WGS sequence"/>
</dbReference>
<evidence type="ECO:0000313" key="1">
    <source>
        <dbReference type="EMBL" id="MCI2283317.1"/>
    </source>
</evidence>
<protein>
    <recommendedName>
        <fullName evidence="3">MarR family transcriptional regulator</fullName>
    </recommendedName>
</protein>
<evidence type="ECO:0000313" key="2">
    <source>
        <dbReference type="Proteomes" id="UP001139646"/>
    </source>
</evidence>
<comment type="caution">
    <text evidence="1">The sequence shown here is derived from an EMBL/GenBank/DDBJ whole genome shotgun (WGS) entry which is preliminary data.</text>
</comment>
<gene>
    <name evidence="1" type="ORF">L3081_07765</name>
</gene>
<name>A0ABS9X0M5_9GAMM</name>
<dbReference type="EMBL" id="JAKKSL010000001">
    <property type="protein sequence ID" value="MCI2283317.1"/>
    <property type="molecule type" value="Genomic_DNA"/>
</dbReference>